<dbReference type="STRING" id="316056.RPC_2019"/>
<dbReference type="InterPro" id="IPR036388">
    <property type="entry name" value="WH-like_DNA-bd_sf"/>
</dbReference>
<organism evidence="7">
    <name type="scientific">Rhodopseudomonas palustris (strain BisB18)</name>
    <dbReference type="NCBI Taxonomy" id="316056"/>
    <lineage>
        <taxon>Bacteria</taxon>
        <taxon>Pseudomonadati</taxon>
        <taxon>Pseudomonadota</taxon>
        <taxon>Alphaproteobacteria</taxon>
        <taxon>Hyphomicrobiales</taxon>
        <taxon>Nitrobacteraceae</taxon>
        <taxon>Rhodopseudomonas</taxon>
    </lineage>
</organism>
<dbReference type="InterPro" id="IPR000524">
    <property type="entry name" value="Tscrpt_reg_HTH_GntR"/>
</dbReference>
<dbReference type="Gene3D" id="1.10.10.10">
    <property type="entry name" value="Winged helix-like DNA-binding domain superfamily/Winged helix DNA-binding domain"/>
    <property type="match status" value="1"/>
</dbReference>
<proteinExistence type="inferred from homology"/>
<dbReference type="HOGENOM" id="CLU_017584_0_0_5"/>
<sequence>MHLLRYGTQYKMAVNLNNDTVSILHSALREGMGPKYRRLARRLEALILSRGLRTGEKLPAHRDLAALLGVTAGTISRAYGELRKIGLISSRVGDGTFVLELAKKKRKETDFKPYGGGEPGRYDLSRNTAIPGRMLTSVSETLRRLALQPEALEELLQYGPELGLNRHRAAGARWLSNHHSDANAEQIVCVNGGQHGLFCVLMALLERGDTLVSEQFTYPGLISACRILGINLVGLKMDDEGLIPKSLDAVCRTATVRALFCTPTLQNPTTAVLGLERRAEIARLCRAHNLLVIEDDAHGVLVKDRHPHIGHFVPERSILISSLSKAIAAGLRVGYVHAPLPLVGRIGTMVRTNCWMANPLAFEMVSLWIEDGSALRFLEDQIEEIVRRKTLVQPLLDGFVVKTHPRSPHFWIEVPSPWRASEIASELRQKNCLVAPAEAFAVDRDRTVQFLRASVSSAEKTDAAISEGFRILSAVLRNPSTTTAIH</sequence>
<evidence type="ECO:0000256" key="3">
    <source>
        <dbReference type="ARBA" id="ARBA00023015"/>
    </source>
</evidence>
<keyword evidence="2" id="KW-0663">Pyridoxal phosphate</keyword>
<comment type="similarity">
    <text evidence="1">In the C-terminal section; belongs to the class-I pyridoxal-phosphate-dependent aminotransferase family.</text>
</comment>
<name>Q216W2_RHOPB</name>
<dbReference type="PANTHER" id="PTHR46577">
    <property type="entry name" value="HTH-TYPE TRANSCRIPTIONAL REGULATORY PROTEIN GABR"/>
    <property type="match status" value="1"/>
</dbReference>
<keyword evidence="5" id="KW-0804">Transcription</keyword>
<dbReference type="GO" id="GO:0030170">
    <property type="term" value="F:pyridoxal phosphate binding"/>
    <property type="evidence" value="ECO:0007669"/>
    <property type="project" value="InterPro"/>
</dbReference>
<dbReference type="InterPro" id="IPR036390">
    <property type="entry name" value="WH_DNA-bd_sf"/>
</dbReference>
<feature type="domain" description="HTH gntR-type" evidence="6">
    <location>
        <begin position="33"/>
        <end position="101"/>
    </location>
</feature>
<accession>Q216W2</accession>
<dbReference type="KEGG" id="rpc:RPC_2019"/>
<dbReference type="EMBL" id="CP000301">
    <property type="protein sequence ID" value="ABD87574.1"/>
    <property type="molecule type" value="Genomic_DNA"/>
</dbReference>
<dbReference type="CDD" id="cd00609">
    <property type="entry name" value="AAT_like"/>
    <property type="match status" value="1"/>
</dbReference>
<dbReference type="Gene3D" id="3.90.1150.10">
    <property type="entry name" value="Aspartate Aminotransferase, domain 1"/>
    <property type="match status" value="1"/>
</dbReference>
<dbReference type="InterPro" id="IPR015424">
    <property type="entry name" value="PyrdxlP-dep_Trfase"/>
</dbReference>
<dbReference type="InterPro" id="IPR015422">
    <property type="entry name" value="PyrdxlP-dep_Trfase_small"/>
</dbReference>
<dbReference type="Gene3D" id="3.40.640.10">
    <property type="entry name" value="Type I PLP-dependent aspartate aminotransferase-like (Major domain)"/>
    <property type="match status" value="1"/>
</dbReference>
<evidence type="ECO:0000259" key="6">
    <source>
        <dbReference type="PROSITE" id="PS50949"/>
    </source>
</evidence>
<gene>
    <name evidence="7" type="ordered locus">RPC_2019</name>
</gene>
<evidence type="ECO:0000256" key="2">
    <source>
        <dbReference type="ARBA" id="ARBA00022898"/>
    </source>
</evidence>
<dbReference type="AlphaFoldDB" id="Q216W2"/>
<dbReference type="Pfam" id="PF00392">
    <property type="entry name" value="GntR"/>
    <property type="match status" value="1"/>
</dbReference>
<dbReference type="InterPro" id="IPR015421">
    <property type="entry name" value="PyrdxlP-dep_Trfase_major"/>
</dbReference>
<evidence type="ECO:0000256" key="5">
    <source>
        <dbReference type="ARBA" id="ARBA00023163"/>
    </source>
</evidence>
<dbReference type="PANTHER" id="PTHR46577:SF1">
    <property type="entry name" value="HTH-TYPE TRANSCRIPTIONAL REGULATORY PROTEIN GABR"/>
    <property type="match status" value="1"/>
</dbReference>
<dbReference type="InterPro" id="IPR004839">
    <property type="entry name" value="Aminotransferase_I/II_large"/>
</dbReference>
<evidence type="ECO:0000256" key="4">
    <source>
        <dbReference type="ARBA" id="ARBA00023125"/>
    </source>
</evidence>
<evidence type="ECO:0000313" key="7">
    <source>
        <dbReference type="EMBL" id="ABD87574.1"/>
    </source>
</evidence>
<evidence type="ECO:0000256" key="1">
    <source>
        <dbReference type="ARBA" id="ARBA00005384"/>
    </source>
</evidence>
<reference evidence="7" key="1">
    <citation type="submission" date="2006-03" db="EMBL/GenBank/DDBJ databases">
        <title>Complete sequence of Rhodopseudomonas palustris BisB18.</title>
        <authorList>
            <consortium name="US DOE Joint Genome Institute"/>
            <person name="Copeland A."/>
            <person name="Lucas S."/>
            <person name="Lapidus A."/>
            <person name="Barry K."/>
            <person name="Detter J.C."/>
            <person name="Glavina del Rio T."/>
            <person name="Hammon N."/>
            <person name="Israni S."/>
            <person name="Dalin E."/>
            <person name="Tice H."/>
            <person name="Pitluck S."/>
            <person name="Chain P."/>
            <person name="Malfatti S."/>
            <person name="Shin M."/>
            <person name="Vergez L."/>
            <person name="Schmutz J."/>
            <person name="Larimer F."/>
            <person name="Land M."/>
            <person name="Hauser L."/>
            <person name="Pelletier D.A."/>
            <person name="Kyrpides N."/>
            <person name="Anderson I."/>
            <person name="Oda Y."/>
            <person name="Harwood C.S."/>
            <person name="Richardson P."/>
        </authorList>
    </citation>
    <scope>NUCLEOTIDE SEQUENCE [LARGE SCALE GENOMIC DNA]</scope>
    <source>
        <strain evidence="7">BisB18</strain>
    </source>
</reference>
<keyword evidence="4" id="KW-0238">DNA-binding</keyword>
<dbReference type="PROSITE" id="PS50949">
    <property type="entry name" value="HTH_GNTR"/>
    <property type="match status" value="1"/>
</dbReference>
<dbReference type="InterPro" id="IPR051446">
    <property type="entry name" value="HTH_trans_reg/aminotransferase"/>
</dbReference>
<dbReference type="CDD" id="cd07377">
    <property type="entry name" value="WHTH_GntR"/>
    <property type="match status" value="1"/>
</dbReference>
<dbReference type="SUPFAM" id="SSF46785">
    <property type="entry name" value="Winged helix' DNA-binding domain"/>
    <property type="match status" value="1"/>
</dbReference>
<dbReference type="SMART" id="SM00345">
    <property type="entry name" value="HTH_GNTR"/>
    <property type="match status" value="1"/>
</dbReference>
<dbReference type="GO" id="GO:0003700">
    <property type="term" value="F:DNA-binding transcription factor activity"/>
    <property type="evidence" value="ECO:0007669"/>
    <property type="project" value="InterPro"/>
</dbReference>
<dbReference type="eggNOG" id="COG1167">
    <property type="taxonomic scope" value="Bacteria"/>
</dbReference>
<protein>
    <submittedName>
        <fullName evidence="7">Transcriptional regulator, GntR family</fullName>
    </submittedName>
</protein>
<dbReference type="GO" id="GO:0003677">
    <property type="term" value="F:DNA binding"/>
    <property type="evidence" value="ECO:0007669"/>
    <property type="project" value="UniProtKB-KW"/>
</dbReference>
<dbReference type="SUPFAM" id="SSF53383">
    <property type="entry name" value="PLP-dependent transferases"/>
    <property type="match status" value="1"/>
</dbReference>
<dbReference type="Pfam" id="PF00155">
    <property type="entry name" value="Aminotran_1_2"/>
    <property type="match status" value="1"/>
</dbReference>
<keyword evidence="3" id="KW-0805">Transcription regulation</keyword>